<dbReference type="EMBL" id="PVWK01000032">
    <property type="protein sequence ID" value="PSB31738.1"/>
    <property type="molecule type" value="Genomic_DNA"/>
</dbReference>
<dbReference type="PROSITE" id="PS50109">
    <property type="entry name" value="HIS_KIN"/>
    <property type="match status" value="1"/>
</dbReference>
<evidence type="ECO:0000313" key="8">
    <source>
        <dbReference type="Proteomes" id="UP000239576"/>
    </source>
</evidence>
<evidence type="ECO:0000256" key="4">
    <source>
        <dbReference type="ARBA" id="ARBA00022777"/>
    </source>
</evidence>
<dbReference type="CDD" id="cd00082">
    <property type="entry name" value="HisKA"/>
    <property type="match status" value="1"/>
</dbReference>
<reference evidence="7 8" key="2">
    <citation type="submission" date="2018-03" db="EMBL/GenBank/DDBJ databases">
        <title>The ancient ancestry and fast evolution of plastids.</title>
        <authorList>
            <person name="Moore K.R."/>
            <person name="Magnabosco C."/>
            <person name="Momper L."/>
            <person name="Gold D.A."/>
            <person name="Bosak T."/>
            <person name="Fournier G.P."/>
        </authorList>
    </citation>
    <scope>NUCLEOTIDE SEQUENCE [LARGE SCALE GENOMIC DNA]</scope>
    <source>
        <strain evidence="7 8">ULC18</strain>
    </source>
</reference>
<keyword evidence="3" id="KW-0597">Phosphoprotein</keyword>
<dbReference type="Pfam" id="PF00512">
    <property type="entry name" value="HisKA"/>
    <property type="match status" value="1"/>
</dbReference>
<dbReference type="SUPFAM" id="SSF55874">
    <property type="entry name" value="ATPase domain of HSP90 chaperone/DNA topoisomerase II/histidine kinase"/>
    <property type="match status" value="1"/>
</dbReference>
<comment type="catalytic activity">
    <reaction evidence="1">
        <text>ATP + protein L-histidine = ADP + protein N-phospho-L-histidine.</text>
        <dbReference type="EC" id="2.7.13.3"/>
    </reaction>
</comment>
<dbReference type="Gene3D" id="3.30.565.10">
    <property type="entry name" value="Histidine kinase-like ATPase, C-terminal domain"/>
    <property type="match status" value="1"/>
</dbReference>
<dbReference type="SUPFAM" id="SSF47384">
    <property type="entry name" value="Homodimeric domain of signal transducing histidine kinase"/>
    <property type="match status" value="1"/>
</dbReference>
<dbReference type="SMART" id="SM00387">
    <property type="entry name" value="HATPase_c"/>
    <property type="match status" value="1"/>
</dbReference>
<dbReference type="RefSeq" id="WP_106255590.1">
    <property type="nucleotide sequence ID" value="NZ_CAWNSW010000119.1"/>
</dbReference>
<dbReference type="PANTHER" id="PTHR43547:SF2">
    <property type="entry name" value="HYBRID SIGNAL TRANSDUCTION HISTIDINE KINASE C"/>
    <property type="match status" value="1"/>
</dbReference>
<keyword evidence="4" id="KW-0808">Transferase</keyword>
<gene>
    <name evidence="7" type="ORF">C7B82_06955</name>
</gene>
<protein>
    <recommendedName>
        <fullName evidence="2">histidine kinase</fullName>
        <ecNumber evidence="2">2.7.13.3</ecNumber>
    </recommendedName>
</protein>
<dbReference type="InterPro" id="IPR036890">
    <property type="entry name" value="HATPase_C_sf"/>
</dbReference>
<comment type="caution">
    <text evidence="7">The sequence shown here is derived from an EMBL/GenBank/DDBJ whole genome shotgun (WGS) entry which is preliminary data.</text>
</comment>
<dbReference type="Gene3D" id="1.10.287.130">
    <property type="match status" value="1"/>
</dbReference>
<dbReference type="OrthoDB" id="9778628at2"/>
<organism evidence="7 8">
    <name type="scientific">Stenomitos frigidus ULC18</name>
    <dbReference type="NCBI Taxonomy" id="2107698"/>
    <lineage>
        <taxon>Bacteria</taxon>
        <taxon>Bacillati</taxon>
        <taxon>Cyanobacteriota</taxon>
        <taxon>Cyanophyceae</taxon>
        <taxon>Leptolyngbyales</taxon>
        <taxon>Leptolyngbyaceae</taxon>
        <taxon>Stenomitos</taxon>
    </lineage>
</organism>
<dbReference type="PANTHER" id="PTHR43547">
    <property type="entry name" value="TWO-COMPONENT HISTIDINE KINASE"/>
    <property type="match status" value="1"/>
</dbReference>
<accession>A0A2T1EGA7</accession>
<name>A0A2T1EGA7_9CYAN</name>
<evidence type="ECO:0000256" key="2">
    <source>
        <dbReference type="ARBA" id="ARBA00012438"/>
    </source>
</evidence>
<evidence type="ECO:0000256" key="3">
    <source>
        <dbReference type="ARBA" id="ARBA00022553"/>
    </source>
</evidence>
<feature type="domain" description="Histidine kinase" evidence="6">
    <location>
        <begin position="136"/>
        <end position="348"/>
    </location>
</feature>
<dbReference type="InterPro" id="IPR003661">
    <property type="entry name" value="HisK_dim/P_dom"/>
</dbReference>
<reference evidence="8" key="1">
    <citation type="submission" date="2018-02" db="EMBL/GenBank/DDBJ databases">
        <authorList>
            <person name="Moore K."/>
            <person name="Momper L."/>
        </authorList>
    </citation>
    <scope>NUCLEOTIDE SEQUENCE [LARGE SCALE GENOMIC DNA]</scope>
    <source>
        <strain evidence="8">ULC18</strain>
    </source>
</reference>
<evidence type="ECO:0000256" key="5">
    <source>
        <dbReference type="ARBA" id="ARBA00023012"/>
    </source>
</evidence>
<dbReference type="PRINTS" id="PR00344">
    <property type="entry name" value="BCTRLSENSOR"/>
</dbReference>
<sequence>MQLWEERARNEVTASIHQDSLVLQDSLPQYLGQLGDELSTKIDRTPARINADKVNSDRIGKQHGRERAGYADYSMSQLIFEYHILRQVIFQVLEEEAPLEVRDRDIIIDSIEQAVNDAATQFSQTLRDIQELFMVTLTHDLRNPINVMKMGTHLILRRFERGDTHFDISVRMLNAIERLDSMIQNLLDASRLRAGQKLKLTFEACDLEQLVYEVVEDLNFAYVDRFVVVSEGAIMTECSRKDLQRVIENIATNAVKYGAADTPITLTLHQTATEICLKIHNEGLPIPPDAQSILFQQFRRTTEAEEQTGWGLGLFLAKNLTEAHRGTIEVESTEGQGTSFIIKLPVVQREAI</sequence>
<evidence type="ECO:0000256" key="1">
    <source>
        <dbReference type="ARBA" id="ARBA00000085"/>
    </source>
</evidence>
<dbReference type="InterPro" id="IPR004358">
    <property type="entry name" value="Sig_transdc_His_kin-like_C"/>
</dbReference>
<dbReference type="Pfam" id="PF02518">
    <property type="entry name" value="HATPase_c"/>
    <property type="match status" value="1"/>
</dbReference>
<keyword evidence="4" id="KW-0418">Kinase</keyword>
<dbReference type="Proteomes" id="UP000239576">
    <property type="component" value="Unassembled WGS sequence"/>
</dbReference>
<evidence type="ECO:0000259" key="6">
    <source>
        <dbReference type="PROSITE" id="PS50109"/>
    </source>
</evidence>
<dbReference type="EC" id="2.7.13.3" evidence="2"/>
<evidence type="ECO:0000313" key="7">
    <source>
        <dbReference type="EMBL" id="PSB31738.1"/>
    </source>
</evidence>
<dbReference type="SMART" id="SM00388">
    <property type="entry name" value="HisKA"/>
    <property type="match status" value="1"/>
</dbReference>
<dbReference type="GO" id="GO:0000155">
    <property type="term" value="F:phosphorelay sensor kinase activity"/>
    <property type="evidence" value="ECO:0007669"/>
    <property type="project" value="InterPro"/>
</dbReference>
<keyword evidence="8" id="KW-1185">Reference proteome</keyword>
<dbReference type="InterPro" id="IPR005467">
    <property type="entry name" value="His_kinase_dom"/>
</dbReference>
<dbReference type="InterPro" id="IPR036097">
    <property type="entry name" value="HisK_dim/P_sf"/>
</dbReference>
<proteinExistence type="predicted"/>
<keyword evidence="5" id="KW-0902">Two-component regulatory system</keyword>
<dbReference type="AlphaFoldDB" id="A0A2T1EGA7"/>
<dbReference type="InterPro" id="IPR003594">
    <property type="entry name" value="HATPase_dom"/>
</dbReference>